<reference evidence="1 2" key="1">
    <citation type="submission" date="2023-11" db="EMBL/GenBank/DDBJ databases">
        <title>Analysis of the Genomes of Mucilaginibacter gossypii cycad 4 and M. sabulilitoris SNA2: microbes with the potential for plant growth promotion.</title>
        <authorList>
            <person name="Hirsch A.M."/>
            <person name="Humm E."/>
            <person name="Rubbi M."/>
            <person name="Del Vecchio G."/>
            <person name="Ha S.M."/>
            <person name="Pellegrini M."/>
            <person name="Gunsalus R.P."/>
        </authorList>
    </citation>
    <scope>NUCLEOTIDE SEQUENCE [LARGE SCALE GENOMIC DNA]</scope>
    <source>
        <strain evidence="1 2">SNA2</strain>
    </source>
</reference>
<name>A0ABZ0THY2_9SPHI</name>
<dbReference type="Proteomes" id="UP001324380">
    <property type="component" value="Chromosome"/>
</dbReference>
<keyword evidence="2" id="KW-1185">Reference proteome</keyword>
<protein>
    <submittedName>
        <fullName evidence="1">Uncharacterized protein</fullName>
    </submittedName>
</protein>
<evidence type="ECO:0000313" key="2">
    <source>
        <dbReference type="Proteomes" id="UP001324380"/>
    </source>
</evidence>
<organism evidence="1 2">
    <name type="scientific">Mucilaginibacter sabulilitoris</name>
    <dbReference type="NCBI Taxonomy" id="1173583"/>
    <lineage>
        <taxon>Bacteria</taxon>
        <taxon>Pseudomonadati</taxon>
        <taxon>Bacteroidota</taxon>
        <taxon>Sphingobacteriia</taxon>
        <taxon>Sphingobacteriales</taxon>
        <taxon>Sphingobacteriaceae</taxon>
        <taxon>Mucilaginibacter</taxon>
    </lineage>
</organism>
<dbReference type="EMBL" id="CP139558">
    <property type="protein sequence ID" value="WPU92638.1"/>
    <property type="molecule type" value="Genomic_DNA"/>
</dbReference>
<proteinExistence type="predicted"/>
<dbReference type="RefSeq" id="WP_321561798.1">
    <property type="nucleotide sequence ID" value="NZ_CP139558.1"/>
</dbReference>
<evidence type="ECO:0000313" key="1">
    <source>
        <dbReference type="EMBL" id="WPU92638.1"/>
    </source>
</evidence>
<gene>
    <name evidence="1" type="ORF">SNE25_25265</name>
</gene>
<accession>A0ABZ0THY2</accession>
<sequence>MLNIFILVGQVIVYWFKVPAGSDKNMEYKTHRQHDRAVCLFRKLKGKYDVAGRFELP</sequence>